<evidence type="ECO:0000313" key="3">
    <source>
        <dbReference type="Proteomes" id="UP001059844"/>
    </source>
</evidence>
<evidence type="ECO:0000313" key="2">
    <source>
        <dbReference type="EMBL" id="UUC46810.1"/>
    </source>
</evidence>
<dbReference type="Pfam" id="PF09697">
    <property type="entry name" value="Porph_ging"/>
    <property type="match status" value="1"/>
</dbReference>
<feature type="chain" id="PRO_5046761450" evidence="1">
    <location>
        <begin position="21"/>
        <end position="275"/>
    </location>
</feature>
<sequence length="275" mass="31329">MKKSILWGALLLWSIGSVQAQQQFSGKAVYESKRDMSKLKVEGNSMTPEIQQRILEQMKKNMEKTFVLDFDKTTSLYKEEEKLESPLADAGSGVRVRVSTRGGNLYKNVKEKRYVDENEIFGKEFLIKDALTDWKWEMSSETKMIGDYTCYKATAIRNKIAEPKPKDKKSVLNLEETEPKEVRVTAWYTPDIPVSQGPDDYWGLPGLILEVSDGNTTILCSKIVLNPKEKTQIKEPTKGKVVTQNEYDTILRKKAEETFEVSKNEKGKTVIRIGG</sequence>
<feature type="signal peptide" evidence="1">
    <location>
        <begin position="1"/>
        <end position="20"/>
    </location>
</feature>
<keyword evidence="1" id="KW-0732">Signal</keyword>
<evidence type="ECO:0000256" key="1">
    <source>
        <dbReference type="SAM" id="SignalP"/>
    </source>
</evidence>
<accession>A0ABY5IVH9</accession>
<dbReference type="InterPro" id="IPR005901">
    <property type="entry name" value="GLPGLI"/>
</dbReference>
<dbReference type="EMBL" id="CP101751">
    <property type="protein sequence ID" value="UUC46810.1"/>
    <property type="molecule type" value="Genomic_DNA"/>
</dbReference>
<dbReference type="NCBIfam" id="TIGR01200">
    <property type="entry name" value="GLPGLI"/>
    <property type="match status" value="1"/>
</dbReference>
<gene>
    <name evidence="2" type="ORF">NOX80_06315</name>
</gene>
<name>A0ABY5IVH9_9FLAO</name>
<organism evidence="2 3">
    <name type="scientific">Flavobacterium cerinum</name>
    <dbReference type="NCBI Taxonomy" id="2502784"/>
    <lineage>
        <taxon>Bacteria</taxon>
        <taxon>Pseudomonadati</taxon>
        <taxon>Bacteroidota</taxon>
        <taxon>Flavobacteriia</taxon>
        <taxon>Flavobacteriales</taxon>
        <taxon>Flavobacteriaceae</taxon>
        <taxon>Flavobacterium</taxon>
    </lineage>
</organism>
<proteinExistence type="predicted"/>
<keyword evidence="3" id="KW-1185">Reference proteome</keyword>
<protein>
    <submittedName>
        <fullName evidence="2">GLPGLI family protein</fullName>
    </submittedName>
</protein>
<dbReference type="Proteomes" id="UP001059844">
    <property type="component" value="Chromosome"/>
</dbReference>
<dbReference type="RefSeq" id="WP_256552464.1">
    <property type="nucleotide sequence ID" value="NZ_CP101751.1"/>
</dbReference>
<reference evidence="2" key="1">
    <citation type="submission" date="2022-07" db="EMBL/GenBank/DDBJ databases">
        <title>Isolation, identification, and degradation of a PFOSA degrading strain from sewage treatment plant.</title>
        <authorList>
            <person name="Zhang L."/>
            <person name="Huo Y."/>
        </authorList>
    </citation>
    <scope>NUCLEOTIDE SEQUENCE</scope>
    <source>
        <strain evidence="2">C1</strain>
    </source>
</reference>